<evidence type="ECO:0000313" key="3">
    <source>
        <dbReference type="EMBL" id="CDI79713.1"/>
    </source>
</evidence>
<evidence type="ECO:0000256" key="1">
    <source>
        <dbReference type="SAM" id="MobiDB-lite"/>
    </source>
</evidence>
<sequence length="801" mass="82325">MAADAATQQEGDAASSTSLPPQHQDEYSVFARLSGGAGGGSSREAQDAAAAHVAEEEVAEVELTSTGSADAAAAAAAAGAAAAAAAGGASGAGSSAAEGAHRLRGRHGRGSNSSSSSSKTHNPGGGRTRGRSRSSSGNSSDNNRLERKTRRADRNYRNKLRVAKKQPPFPKLRRYLRRWARRPDLAAQLLLTVFLIFMVASLGLRIAAKANVKLQSTPPFLFIAKDTPTSAAEAAAAAAAAEAAAKAREEAATPAAAPLNTHVSLLDEDLDRMLQGIKKKAKGLQRTWKKIPECAKEAAAENFLPPTDGEADDPMAIFKGIASAAFNMTRPPLPESFLEKYKRQQQEKLKEQADADADADTGEGTKTEGRAIGGKNRRGIDRGSAVKGETAGHQQNKDKSKGIDILGRGRYKQAWRKEEKERIAAIKEGNQLDTESGGTGGTPEESLTAEEKALQQQQLAEREKYAVTLLTLWCWLDATHARFEGILKSYAVASARGVSCAVLQIPGRALPTPNSYKNKPGSQLVTYDYVIDNVLSQTDKKDSSKDKQMKHQEKMVIVHQAEDPQPKHVDEEEPEAEEAKIPVDLAKRIIDTVTQQQQQQQVKGGEQQQKHQQGQEPSKTDQQQQQEEQEQQPLQQDVLEKVEGDRTQQQQVPAFATVGAAAAGAAAVGAAAAGAAAAGAAAAGALAAGATAGAAAAGAAAAGVAAAGAAAAGATAAGATAAGAAALGGAAAGAAAGDAASAASTAAPAGAADTTTAAAVAAAAAATGDAAAADMSSTRRMVFLLAASSAPSSTSCLSLLI</sequence>
<dbReference type="AlphaFoldDB" id="U6GK93"/>
<dbReference type="VEuPathDB" id="ToxoDB:EAH_00011920"/>
<name>U6GK93_EIMAC</name>
<evidence type="ECO:0000313" key="4">
    <source>
        <dbReference type="Proteomes" id="UP000018050"/>
    </source>
</evidence>
<feature type="compositionally biased region" description="Polar residues" evidence="1">
    <location>
        <begin position="1"/>
        <end position="21"/>
    </location>
</feature>
<feature type="region of interest" description="Disordered" evidence="1">
    <location>
        <begin position="342"/>
        <end position="403"/>
    </location>
</feature>
<dbReference type="PANTHER" id="PTHR48125:SF10">
    <property type="entry name" value="OS12G0136300 PROTEIN"/>
    <property type="match status" value="1"/>
</dbReference>
<feature type="compositionally biased region" description="Low complexity" evidence="1">
    <location>
        <begin position="88"/>
        <end position="98"/>
    </location>
</feature>
<feature type="transmembrane region" description="Helical" evidence="2">
    <location>
        <begin position="185"/>
        <end position="208"/>
    </location>
</feature>
<keyword evidence="2" id="KW-1133">Transmembrane helix</keyword>
<feature type="compositionally biased region" description="Basic and acidic residues" evidence="1">
    <location>
        <begin position="342"/>
        <end position="353"/>
    </location>
</feature>
<feature type="compositionally biased region" description="Low complexity" evidence="1">
    <location>
        <begin position="595"/>
        <end position="634"/>
    </location>
</feature>
<feature type="region of interest" description="Disordered" evidence="1">
    <location>
        <begin position="426"/>
        <end position="446"/>
    </location>
</feature>
<feature type="region of interest" description="Disordered" evidence="1">
    <location>
        <begin position="88"/>
        <end position="164"/>
    </location>
</feature>
<dbReference type="GeneID" id="25269262"/>
<dbReference type="EMBL" id="HG671070">
    <property type="protein sequence ID" value="CDI79713.1"/>
    <property type="molecule type" value="Genomic_DNA"/>
</dbReference>
<feature type="compositionally biased region" description="Low complexity" evidence="1">
    <location>
        <begin position="133"/>
        <end position="142"/>
    </location>
</feature>
<feature type="region of interest" description="Disordered" evidence="1">
    <location>
        <begin position="594"/>
        <end position="634"/>
    </location>
</feature>
<reference evidence="3" key="2">
    <citation type="submission" date="2013-10" db="EMBL/GenBank/DDBJ databases">
        <authorList>
            <person name="Aslett M."/>
        </authorList>
    </citation>
    <scope>NUCLEOTIDE SEQUENCE</scope>
    <source>
        <strain evidence="3">Houghton</strain>
    </source>
</reference>
<dbReference type="RefSeq" id="XP_013250217.1">
    <property type="nucleotide sequence ID" value="XM_013394763.1"/>
</dbReference>
<organism evidence="3 4">
    <name type="scientific">Eimeria acervulina</name>
    <name type="common">Coccidian parasite</name>
    <dbReference type="NCBI Taxonomy" id="5801"/>
    <lineage>
        <taxon>Eukaryota</taxon>
        <taxon>Sar</taxon>
        <taxon>Alveolata</taxon>
        <taxon>Apicomplexa</taxon>
        <taxon>Conoidasida</taxon>
        <taxon>Coccidia</taxon>
        <taxon>Eucoccidiorida</taxon>
        <taxon>Eimeriorina</taxon>
        <taxon>Eimeriidae</taxon>
        <taxon>Eimeria</taxon>
    </lineage>
</organism>
<keyword evidence="2" id="KW-0812">Transmembrane</keyword>
<protein>
    <submittedName>
        <fullName evidence="3">Uncharacterized protein</fullName>
    </submittedName>
</protein>
<keyword evidence="2" id="KW-0472">Membrane</keyword>
<dbReference type="Proteomes" id="UP000018050">
    <property type="component" value="Unassembled WGS sequence"/>
</dbReference>
<evidence type="ECO:0000256" key="2">
    <source>
        <dbReference type="SAM" id="Phobius"/>
    </source>
</evidence>
<feature type="compositionally biased region" description="Basic and acidic residues" evidence="1">
    <location>
        <begin position="559"/>
        <end position="570"/>
    </location>
</feature>
<accession>U6GK93</accession>
<dbReference type="PANTHER" id="PTHR48125">
    <property type="entry name" value="LP07818P1"/>
    <property type="match status" value="1"/>
</dbReference>
<gene>
    <name evidence="3" type="ORF">EAH_00011920</name>
</gene>
<feature type="region of interest" description="Disordered" evidence="1">
    <location>
        <begin position="559"/>
        <end position="578"/>
    </location>
</feature>
<dbReference type="OrthoDB" id="349406at2759"/>
<reference evidence="3" key="1">
    <citation type="submission" date="2013-10" db="EMBL/GenBank/DDBJ databases">
        <title>Genomic analysis of the causative agents of coccidiosis in chickens.</title>
        <authorList>
            <person name="Reid A.J."/>
            <person name="Blake D."/>
            <person name="Billington K."/>
            <person name="Browne H."/>
            <person name="Dunn M."/>
            <person name="Hung S."/>
            <person name="Kawahara F."/>
            <person name="Miranda-Saavedra D."/>
            <person name="Mourier T."/>
            <person name="Nagra H."/>
            <person name="Otto T.D."/>
            <person name="Rawlings N."/>
            <person name="Sanchez A."/>
            <person name="Sanders M."/>
            <person name="Subramaniam C."/>
            <person name="Tay Y."/>
            <person name="Dear P."/>
            <person name="Doerig C."/>
            <person name="Gruber A."/>
            <person name="Parkinson J."/>
            <person name="Shirley M."/>
            <person name="Wan K.L."/>
            <person name="Berriman M."/>
            <person name="Tomley F."/>
            <person name="Pain A."/>
        </authorList>
    </citation>
    <scope>NUCLEOTIDE SEQUENCE</scope>
    <source>
        <strain evidence="3">Houghton</strain>
    </source>
</reference>
<keyword evidence="4" id="KW-1185">Reference proteome</keyword>
<feature type="region of interest" description="Disordered" evidence="1">
    <location>
        <begin position="1"/>
        <end position="72"/>
    </location>
</feature>
<proteinExistence type="predicted"/>
<feature type="compositionally biased region" description="Basic residues" evidence="1">
    <location>
        <begin position="147"/>
        <end position="164"/>
    </location>
</feature>